<name>A0A8S3YI72_9EUPU</name>
<reference evidence="4" key="1">
    <citation type="submission" date="2021-04" db="EMBL/GenBank/DDBJ databases">
        <authorList>
            <consortium name="Molecular Ecology Group"/>
        </authorList>
    </citation>
    <scope>NUCLEOTIDE SEQUENCE</scope>
</reference>
<dbReference type="SUPFAM" id="SSF48208">
    <property type="entry name" value="Six-hairpin glycosidases"/>
    <property type="match status" value="1"/>
</dbReference>
<accession>A0A8S3YI72</accession>
<evidence type="ECO:0000259" key="3">
    <source>
        <dbReference type="Pfam" id="PF03632"/>
    </source>
</evidence>
<keyword evidence="5" id="KW-1185">Reference proteome</keyword>
<comment type="caution">
    <text evidence="4">The sequence shown here is derived from an EMBL/GenBank/DDBJ whole genome shotgun (WGS) entry which is preliminary data.</text>
</comment>
<dbReference type="Pfam" id="PF03632">
    <property type="entry name" value="Glyco_hydro_65m"/>
    <property type="match status" value="1"/>
</dbReference>
<dbReference type="OrthoDB" id="200349at2759"/>
<dbReference type="GO" id="GO:0004553">
    <property type="term" value="F:hydrolase activity, hydrolyzing O-glycosyl compounds"/>
    <property type="evidence" value="ECO:0007669"/>
    <property type="project" value="TreeGrafter"/>
</dbReference>
<dbReference type="InterPro" id="IPR008928">
    <property type="entry name" value="6-hairpin_glycosidase_sf"/>
</dbReference>
<organism evidence="4 5">
    <name type="scientific">Candidula unifasciata</name>
    <dbReference type="NCBI Taxonomy" id="100452"/>
    <lineage>
        <taxon>Eukaryota</taxon>
        <taxon>Metazoa</taxon>
        <taxon>Spiralia</taxon>
        <taxon>Lophotrochozoa</taxon>
        <taxon>Mollusca</taxon>
        <taxon>Gastropoda</taxon>
        <taxon>Heterobranchia</taxon>
        <taxon>Euthyneura</taxon>
        <taxon>Panpulmonata</taxon>
        <taxon>Eupulmonata</taxon>
        <taxon>Stylommatophora</taxon>
        <taxon>Helicina</taxon>
        <taxon>Helicoidea</taxon>
        <taxon>Geomitridae</taxon>
        <taxon>Candidula</taxon>
    </lineage>
</organism>
<dbReference type="InterPro" id="IPR012341">
    <property type="entry name" value="6hp_glycosidase-like_sf"/>
</dbReference>
<evidence type="ECO:0000256" key="2">
    <source>
        <dbReference type="SAM" id="MobiDB-lite"/>
    </source>
</evidence>
<dbReference type="PANTHER" id="PTHR11051:SF8">
    <property type="entry name" value="PROTEIN-GLUCOSYLGALACTOSYLHYDROXYLYSINE GLUCOSIDASE"/>
    <property type="match status" value="1"/>
</dbReference>
<gene>
    <name evidence="4" type="ORF">CUNI_LOCUS2277</name>
</gene>
<protein>
    <recommendedName>
        <fullName evidence="3">Glycoside hydrolase family 65 central catalytic domain-containing protein</fullName>
    </recommendedName>
</protein>
<proteinExistence type="inferred from homology"/>
<evidence type="ECO:0000313" key="5">
    <source>
        <dbReference type="Proteomes" id="UP000678393"/>
    </source>
</evidence>
<feature type="region of interest" description="Disordered" evidence="2">
    <location>
        <begin position="1"/>
        <end position="25"/>
    </location>
</feature>
<comment type="similarity">
    <text evidence="1">Belongs to the glycosyl hydrolase 65 family.</text>
</comment>
<dbReference type="AlphaFoldDB" id="A0A8S3YI72"/>
<dbReference type="EMBL" id="CAJHNH020000291">
    <property type="protein sequence ID" value="CAG5116719.1"/>
    <property type="molecule type" value="Genomic_DNA"/>
</dbReference>
<dbReference type="InterPro" id="IPR005195">
    <property type="entry name" value="Glyco_hydro_65_M"/>
</dbReference>
<sequence>MEPNRYIKAGSEPVPPSLTPADSTVLSSESLPANRDYMPEVGNGHIATVVDSDTVLMNGLYNGANFSSHRARIPSTSGYSINATTPANLQRLYSLDTGRGVFFETYTGQGVTVSLRTYAHRELVRVLVTELVLSRDSVSRDVEVTINLNKGEPSVDVDFTSNATTGILHGLTKEAEYPELAPQTSFFMLSSPSLEVTVEAFENNSLLTSHVKHWSSLWQRASIDVEGDLHISRINYASLYYILSSLPWQPVRSDWPFIGLSPGGLAHGIEDRDYLGHVFWDQDVWMFPSIALLYPDLGRIIAETRTRTLSAAKILARDTGFDGARYPWESALTGLETCPAEPYPELEIHINGDVPLMVRQYWQLTHDQDFMFKNSGADIVWETARFWSSRATFSETDGTYRILGVMPPDEYHFPVNDSAYTNNIAQTTLNFANDLNRISGL</sequence>
<feature type="non-terminal residue" evidence="4">
    <location>
        <position position="441"/>
    </location>
</feature>
<feature type="domain" description="Glycoside hydrolase family 65 central catalytic" evidence="3">
    <location>
        <begin position="266"/>
        <end position="434"/>
    </location>
</feature>
<dbReference type="GO" id="GO:0005975">
    <property type="term" value="P:carbohydrate metabolic process"/>
    <property type="evidence" value="ECO:0007669"/>
    <property type="project" value="InterPro"/>
</dbReference>
<dbReference type="Gene3D" id="1.50.10.10">
    <property type="match status" value="1"/>
</dbReference>
<evidence type="ECO:0000313" key="4">
    <source>
        <dbReference type="EMBL" id="CAG5116719.1"/>
    </source>
</evidence>
<dbReference type="Proteomes" id="UP000678393">
    <property type="component" value="Unassembled WGS sequence"/>
</dbReference>
<evidence type="ECO:0000256" key="1">
    <source>
        <dbReference type="ARBA" id="ARBA00006768"/>
    </source>
</evidence>
<dbReference type="PANTHER" id="PTHR11051">
    <property type="entry name" value="GLYCOSYL HYDROLASE-RELATED"/>
    <property type="match status" value="1"/>
</dbReference>